<sequence length="246" mass="29086">MFNYSEWFFNKKIQLNKGTSEAKEICIYRGWMFKPNEYKIFYHELADKNLQLLTAPAQYNRMHEFPLIYPKVAENTPRIKTYAFNERINIEELQKIFARFLVKDYVKSVKNTSFPKFFDQKTSQTNFDNWMKVFYKYRSDLLTGGICIKEYVDLKKYADHTNEWRVFYFHGNPFIILPNSGQSKEAPSVPQALVDKYSNLESPFYTIDYGEETNGQWIIIETGDGGVSGLPDNTNVNEFYKGLFRD</sequence>
<evidence type="ECO:0000313" key="3">
    <source>
        <dbReference type="Proteomes" id="UP000067598"/>
    </source>
</evidence>
<dbReference type="PATRIC" id="fig|47770.28.peg.1584"/>
<evidence type="ECO:0000259" key="1">
    <source>
        <dbReference type="Pfam" id="PF14243"/>
    </source>
</evidence>
<organism evidence="2 3">
    <name type="scientific">Lactobacillus crispatus</name>
    <dbReference type="NCBI Taxonomy" id="47770"/>
    <lineage>
        <taxon>Bacteria</taxon>
        <taxon>Bacillati</taxon>
        <taxon>Bacillota</taxon>
        <taxon>Bacilli</taxon>
        <taxon>Lactobacillales</taxon>
        <taxon>Lactobacillaceae</taxon>
        <taxon>Lactobacillus</taxon>
    </lineage>
</organism>
<name>A0A109DCN7_9LACO</name>
<dbReference type="InterPro" id="IPR025643">
    <property type="entry name" value="R2K_3"/>
</dbReference>
<dbReference type="Pfam" id="PF14243">
    <property type="entry name" value="R2K_3"/>
    <property type="match status" value="1"/>
</dbReference>
<evidence type="ECO:0000313" key="2">
    <source>
        <dbReference type="EMBL" id="KWU02977.1"/>
    </source>
</evidence>
<accession>A0A109DCN7</accession>
<protein>
    <recommendedName>
        <fullName evidence="1">ATP-grasp domain-containing protein</fullName>
    </recommendedName>
</protein>
<gene>
    <name evidence="2" type="ORF">AEL95_09880</name>
</gene>
<reference evidence="2 3" key="1">
    <citation type="journal article" date="2016" name="Microbiology (Mosc.)">
        <title>Comparison of Lactobacillus crispatus isolates from Lactobacillus-dominated vaginal microbiomes with isolates from microbiomes containing bacterial vaginosis-associated bacteria.</title>
        <authorList>
            <person name="Abdelmaksoud A.A."/>
            <person name="Koparde V.N."/>
            <person name="Sheth N.U."/>
            <person name="Serrano M.G."/>
            <person name="Glascock A.L."/>
            <person name="Fettweis J.M."/>
            <person name="Strauss Iii J.F."/>
            <person name="Buck G.A."/>
            <person name="Jefferson K.K."/>
        </authorList>
    </citation>
    <scope>NUCLEOTIDE SEQUENCE [LARGE SCALE GENOMIC DNA]</scope>
    <source>
        <strain evidence="2 3">VMC3</strain>
    </source>
</reference>
<dbReference type="AlphaFoldDB" id="A0A109DCN7"/>
<feature type="domain" description="ATP-grasp" evidence="1">
    <location>
        <begin position="99"/>
        <end position="241"/>
    </location>
</feature>
<dbReference type="Proteomes" id="UP000067598">
    <property type="component" value="Unassembled WGS sequence"/>
</dbReference>
<dbReference type="EMBL" id="LJGP01000052">
    <property type="protein sequence ID" value="KWU02977.1"/>
    <property type="molecule type" value="Genomic_DNA"/>
</dbReference>
<comment type="caution">
    <text evidence="2">The sequence shown here is derived from an EMBL/GenBank/DDBJ whole genome shotgun (WGS) entry which is preliminary data.</text>
</comment>
<proteinExistence type="predicted"/>